<protein>
    <submittedName>
        <fullName evidence="5">Putative MarR family transcriptional regulator</fullName>
    </submittedName>
</protein>
<evidence type="ECO:0000313" key="6">
    <source>
        <dbReference type="Proteomes" id="UP000002204"/>
    </source>
</evidence>
<reference evidence="6" key="1">
    <citation type="submission" date="2005-03" db="EMBL/GenBank/DDBJ databases">
        <title>Comparison of the complete genome sequences of Rhodococcus erythropolis PR4 and Rhodococcus opacus B4.</title>
        <authorList>
            <person name="Takarada H."/>
            <person name="Sekine M."/>
            <person name="Hosoyama A."/>
            <person name="Yamada R."/>
            <person name="Fujisawa T."/>
            <person name="Omata S."/>
            <person name="Shimizu A."/>
            <person name="Tsukatani N."/>
            <person name="Tanikawa S."/>
            <person name="Fujita N."/>
            <person name="Harayama S."/>
        </authorList>
    </citation>
    <scope>NUCLEOTIDE SEQUENCE [LARGE SCALE GENOMIC DNA]</scope>
    <source>
        <strain evidence="6">PR4 / NBRC 100887</strain>
    </source>
</reference>
<evidence type="ECO:0000256" key="3">
    <source>
        <dbReference type="ARBA" id="ARBA00023163"/>
    </source>
</evidence>
<dbReference type="KEGG" id="rer:RER_04950"/>
<organism evidence="5 6">
    <name type="scientific">Rhodococcus erythropolis (strain PR4 / NBRC 100887)</name>
    <dbReference type="NCBI Taxonomy" id="234621"/>
    <lineage>
        <taxon>Bacteria</taxon>
        <taxon>Bacillati</taxon>
        <taxon>Actinomycetota</taxon>
        <taxon>Actinomycetes</taxon>
        <taxon>Mycobacteriales</taxon>
        <taxon>Nocardiaceae</taxon>
        <taxon>Rhodococcus</taxon>
        <taxon>Rhodococcus erythropolis group</taxon>
    </lineage>
</organism>
<feature type="domain" description="HTH marR-type" evidence="4">
    <location>
        <begin position="20"/>
        <end position="149"/>
    </location>
</feature>
<gene>
    <name evidence="5" type="ordered locus">RER_04950</name>
</gene>
<dbReference type="Proteomes" id="UP000002204">
    <property type="component" value="Chromosome"/>
</dbReference>
<keyword evidence="3" id="KW-0804">Transcription</keyword>
<sequence length="151" mass="16512">MKYATAGERSVGKSDSGILDASLTTALVRAARMAAAAAEKTLAAENLTLDHWMTLEALASTEGLTMAELRDRTGTPAPTLTRVADKLVSLALIYREVGEDDRRKVRVFLSSRGKSLHKRVAADIRVAEESWLTSKEEVKLREGLRPCAPFR</sequence>
<dbReference type="SMART" id="SM00347">
    <property type="entry name" value="HTH_MARR"/>
    <property type="match status" value="1"/>
</dbReference>
<dbReference type="GO" id="GO:0003677">
    <property type="term" value="F:DNA binding"/>
    <property type="evidence" value="ECO:0007669"/>
    <property type="project" value="UniProtKB-KW"/>
</dbReference>
<dbReference type="PANTHER" id="PTHR33164">
    <property type="entry name" value="TRANSCRIPTIONAL REGULATOR, MARR FAMILY"/>
    <property type="match status" value="1"/>
</dbReference>
<evidence type="ECO:0000256" key="1">
    <source>
        <dbReference type="ARBA" id="ARBA00023015"/>
    </source>
</evidence>
<keyword evidence="1" id="KW-0805">Transcription regulation</keyword>
<dbReference type="InterPro" id="IPR039422">
    <property type="entry name" value="MarR/SlyA-like"/>
</dbReference>
<dbReference type="InterPro" id="IPR036388">
    <property type="entry name" value="WH-like_DNA-bd_sf"/>
</dbReference>
<dbReference type="GO" id="GO:0003700">
    <property type="term" value="F:DNA-binding transcription factor activity"/>
    <property type="evidence" value="ECO:0007669"/>
    <property type="project" value="InterPro"/>
</dbReference>
<evidence type="ECO:0000259" key="4">
    <source>
        <dbReference type="PROSITE" id="PS50995"/>
    </source>
</evidence>
<dbReference type="PROSITE" id="PS50995">
    <property type="entry name" value="HTH_MARR_2"/>
    <property type="match status" value="1"/>
</dbReference>
<dbReference type="GO" id="GO:0006950">
    <property type="term" value="P:response to stress"/>
    <property type="evidence" value="ECO:0007669"/>
    <property type="project" value="TreeGrafter"/>
</dbReference>
<dbReference type="Gene3D" id="1.10.10.10">
    <property type="entry name" value="Winged helix-like DNA-binding domain superfamily/Winged helix DNA-binding domain"/>
    <property type="match status" value="1"/>
</dbReference>
<evidence type="ECO:0000256" key="2">
    <source>
        <dbReference type="ARBA" id="ARBA00023125"/>
    </source>
</evidence>
<proteinExistence type="predicted"/>
<dbReference type="SUPFAM" id="SSF46785">
    <property type="entry name" value="Winged helix' DNA-binding domain"/>
    <property type="match status" value="1"/>
</dbReference>
<name>C0ZNF1_RHOE4</name>
<accession>C0ZNF1</accession>
<reference evidence="5 6" key="2">
    <citation type="journal article" date="2006" name="Environ. Microbiol.">
        <title>Sequence analysis of three plasmids harboured in Rhodococcus erythropolis strain PR4.</title>
        <authorList>
            <person name="Sekine M."/>
            <person name="Tanikawa S."/>
            <person name="Omata S."/>
            <person name="Saito M."/>
            <person name="Fujisawa T."/>
            <person name="Tsukatani N."/>
            <person name="Tajima T."/>
            <person name="Sekigawa T."/>
            <person name="Kosugi H."/>
            <person name="Matsuo Y."/>
            <person name="Nishiko R."/>
            <person name="Imamura K."/>
            <person name="Ito M."/>
            <person name="Narita H."/>
            <person name="Tago S."/>
            <person name="Fujita N."/>
            <person name="Harayama S."/>
        </authorList>
    </citation>
    <scope>NUCLEOTIDE SEQUENCE [LARGE SCALE GENOMIC DNA]</scope>
    <source>
        <strain evidence="6">PR4 / NBRC 100887</strain>
    </source>
</reference>
<dbReference type="AlphaFoldDB" id="C0ZNF1"/>
<keyword evidence="2" id="KW-0238">DNA-binding</keyword>
<dbReference type="HOGENOM" id="CLU_083287_8_4_11"/>
<dbReference type="PANTHER" id="PTHR33164:SF64">
    <property type="entry name" value="TRANSCRIPTIONAL REGULATOR SLYA"/>
    <property type="match status" value="1"/>
</dbReference>
<dbReference type="EMBL" id="AP008957">
    <property type="protein sequence ID" value="BAH31203.1"/>
    <property type="molecule type" value="Genomic_DNA"/>
</dbReference>
<dbReference type="PRINTS" id="PR00598">
    <property type="entry name" value="HTHMARR"/>
</dbReference>
<dbReference type="InterPro" id="IPR036390">
    <property type="entry name" value="WH_DNA-bd_sf"/>
</dbReference>
<dbReference type="eggNOG" id="COG1846">
    <property type="taxonomic scope" value="Bacteria"/>
</dbReference>
<dbReference type="InterPro" id="IPR000835">
    <property type="entry name" value="HTH_MarR-typ"/>
</dbReference>
<evidence type="ECO:0000313" key="5">
    <source>
        <dbReference type="EMBL" id="BAH31203.1"/>
    </source>
</evidence>
<dbReference type="Pfam" id="PF12802">
    <property type="entry name" value="MarR_2"/>
    <property type="match status" value="1"/>
</dbReference>